<evidence type="ECO:0000256" key="4">
    <source>
        <dbReference type="ARBA" id="ARBA00022840"/>
    </source>
</evidence>
<keyword evidence="3 6" id="KW-0547">Nucleotide-binding</keyword>
<dbReference type="Gene3D" id="3.40.850.10">
    <property type="entry name" value="Kinesin motor domain"/>
    <property type="match status" value="1"/>
</dbReference>
<keyword evidence="12" id="KW-1185">Reference proteome</keyword>
<dbReference type="InterPro" id="IPR027417">
    <property type="entry name" value="P-loop_NTPase"/>
</dbReference>
<sequence>MADTENFISQLPQPARHGIPSPQKPLVEMTPAAANSRIAMPAPTMTGHKRQGSNLPEPAPKRKTLIERAGEPVKSILPTPKSYTTVNTTTTSAAHSRNPSSQSYRTNINFSKSTSAAITPNPFSASVNSGMRPPTSSSLSRPKSSFARDRGKQVATRPATSLGTRGGLLQEGPKRMRPIAPVRAVSLAPKRTGSVYIPKKDNRISQTMAEQSPLLNQQQRDSSTSSITARLAEINLSSDACQPNPMRPGSPSKIPLPSPRASTPLVTNFIPPKFPPRTPSPQKNKARTFLTKNSNLESWDPEEQYGNMERMYEDVCKHYKQAMDDNQEAKQVNSTYKDTIIGLEEQRKATTESIIELRCELETTKFRLEATERSAQEDKRDLEIEIEEIKSRHRVEIESHRQSHRAELERLKADHREELRDLRRRLEEDIDKERSQRMEAVAKVSTQGLVEQQQHRMDLEIKAQEIKAIKSEIDRLQADLDREKSLNDDLRSNLSNAGSNAANMENARQALQAKVDYLESDSKSQSEAYATMERRMNEAIEKAQECEDKLRKEEMLRRKLHNQVQELKGNIRVFCRVRPVNSVESEEAARITVPESEDEPTDIEVKGPEETNSLGKVTTKIHQFSFDRVFDTSSNNAEIFEEISQLIQSALDGYNVCIFAYGQTGSGKTFTMSSDDGMIPQALRQIYTTSKELESRGWRYTMEGSFVEVYNEELRDLLGKDGDNDKGNKKHEIRHDMATCETTITDVTTLTLDSQDQVEGILAQAMSRRSVAATKANERSSRSHSVFILKLAGYNSITGQKSKGTLNLVDLAGSERLSHSKVEGARLKETQNINKSLSCLGDVIGALGQQQAAGGFNPRESVNGAAFTGSSSAGSHIPYRNSKLTYLLQFSLGGNSKTLMFVMVAPEKKCLSETITSLKFADKVSRTKIGVAKKTGGGR</sequence>
<accession>A0AAV9NA95</accession>
<dbReference type="Pfam" id="PF00225">
    <property type="entry name" value="Kinesin"/>
    <property type="match status" value="1"/>
</dbReference>
<dbReference type="PRINTS" id="PR00380">
    <property type="entry name" value="KINESINHEAVY"/>
</dbReference>
<dbReference type="PROSITE" id="PS00411">
    <property type="entry name" value="KINESIN_MOTOR_1"/>
    <property type="match status" value="1"/>
</dbReference>
<proteinExistence type="inferred from homology"/>
<feature type="region of interest" description="Disordered" evidence="9">
    <location>
        <begin position="75"/>
        <end position="172"/>
    </location>
</feature>
<keyword evidence="4 6" id="KW-0067">ATP-binding</keyword>
<dbReference type="GO" id="GO:0003777">
    <property type="term" value="F:microtubule motor activity"/>
    <property type="evidence" value="ECO:0007669"/>
    <property type="project" value="InterPro"/>
</dbReference>
<feature type="region of interest" description="Disordered" evidence="9">
    <location>
        <begin position="239"/>
        <end position="260"/>
    </location>
</feature>
<feature type="coiled-coil region" evidence="8">
    <location>
        <begin position="368"/>
        <end position="570"/>
    </location>
</feature>
<comment type="similarity">
    <text evidence="1">Belongs to the TRAFAC class myosin-kinesin ATPase superfamily. Kinesin family. KIN-14 subfamily.</text>
</comment>
<dbReference type="InterPro" id="IPR019821">
    <property type="entry name" value="Kinesin_motor_CS"/>
</dbReference>
<dbReference type="GO" id="GO:0005874">
    <property type="term" value="C:microtubule"/>
    <property type="evidence" value="ECO:0007669"/>
    <property type="project" value="UniProtKB-KW"/>
</dbReference>
<name>A0AAV9NA95_9EURO</name>
<dbReference type="InterPro" id="IPR036961">
    <property type="entry name" value="Kinesin_motor_dom_sf"/>
</dbReference>
<dbReference type="EMBL" id="JAVRRD010000015">
    <property type="protein sequence ID" value="KAK5051497.1"/>
    <property type="molecule type" value="Genomic_DNA"/>
</dbReference>
<dbReference type="AlphaFoldDB" id="A0AAV9NA95"/>
<dbReference type="PANTHER" id="PTHR47972">
    <property type="entry name" value="KINESIN-LIKE PROTEIN KLP-3"/>
    <property type="match status" value="1"/>
</dbReference>
<keyword evidence="5 6" id="KW-0505">Motor protein</keyword>
<feature type="binding site" evidence="6">
    <location>
        <begin position="662"/>
        <end position="669"/>
    </location>
    <ligand>
        <name>ATP</name>
        <dbReference type="ChEBI" id="CHEBI:30616"/>
    </ligand>
</feature>
<dbReference type="GO" id="GO:0008017">
    <property type="term" value="F:microtubule binding"/>
    <property type="evidence" value="ECO:0007669"/>
    <property type="project" value="InterPro"/>
</dbReference>
<feature type="compositionally biased region" description="Low complexity" evidence="9">
    <location>
        <begin position="133"/>
        <end position="145"/>
    </location>
</feature>
<evidence type="ECO:0000256" key="9">
    <source>
        <dbReference type="SAM" id="MobiDB-lite"/>
    </source>
</evidence>
<feature type="region of interest" description="Disordered" evidence="9">
    <location>
        <begin position="1"/>
        <end position="60"/>
    </location>
</feature>
<dbReference type="CDD" id="cd01366">
    <property type="entry name" value="KISc_C_terminal"/>
    <property type="match status" value="1"/>
</dbReference>
<feature type="region of interest" description="Disordered" evidence="9">
    <location>
        <begin position="588"/>
        <end position="609"/>
    </location>
</feature>
<evidence type="ECO:0000256" key="5">
    <source>
        <dbReference type="ARBA" id="ARBA00023175"/>
    </source>
</evidence>
<evidence type="ECO:0000259" key="10">
    <source>
        <dbReference type="PROSITE" id="PS50067"/>
    </source>
</evidence>
<dbReference type="GO" id="GO:0005524">
    <property type="term" value="F:ATP binding"/>
    <property type="evidence" value="ECO:0007669"/>
    <property type="project" value="UniProtKB-UniRule"/>
</dbReference>
<evidence type="ECO:0000256" key="3">
    <source>
        <dbReference type="ARBA" id="ARBA00022741"/>
    </source>
</evidence>
<dbReference type="PANTHER" id="PTHR47972:SF45">
    <property type="entry name" value="PROTEIN CLARET SEGREGATIONAL"/>
    <property type="match status" value="1"/>
</dbReference>
<protein>
    <recommendedName>
        <fullName evidence="7">Kinesin-like protein</fullName>
    </recommendedName>
</protein>
<gene>
    <name evidence="11" type="ORF">LTR84_003149</name>
</gene>
<dbReference type="RefSeq" id="XP_064705724.1">
    <property type="nucleotide sequence ID" value="XM_064846744.1"/>
</dbReference>
<organism evidence="11 12">
    <name type="scientific">Exophiala bonariae</name>
    <dbReference type="NCBI Taxonomy" id="1690606"/>
    <lineage>
        <taxon>Eukaryota</taxon>
        <taxon>Fungi</taxon>
        <taxon>Dikarya</taxon>
        <taxon>Ascomycota</taxon>
        <taxon>Pezizomycotina</taxon>
        <taxon>Eurotiomycetes</taxon>
        <taxon>Chaetothyriomycetidae</taxon>
        <taxon>Chaetothyriales</taxon>
        <taxon>Herpotrichiellaceae</taxon>
        <taxon>Exophiala</taxon>
    </lineage>
</organism>
<evidence type="ECO:0000256" key="1">
    <source>
        <dbReference type="ARBA" id="ARBA00010899"/>
    </source>
</evidence>
<dbReference type="SUPFAM" id="SSF52540">
    <property type="entry name" value="P-loop containing nucleoside triphosphate hydrolases"/>
    <property type="match status" value="1"/>
</dbReference>
<keyword evidence="8" id="KW-0175">Coiled coil</keyword>
<dbReference type="GeneID" id="89971343"/>
<evidence type="ECO:0000256" key="7">
    <source>
        <dbReference type="RuleBase" id="RU000394"/>
    </source>
</evidence>
<evidence type="ECO:0000256" key="6">
    <source>
        <dbReference type="PROSITE-ProRule" id="PRU00283"/>
    </source>
</evidence>
<feature type="compositionally biased region" description="Polar residues" evidence="9">
    <location>
        <begin position="92"/>
        <end position="129"/>
    </location>
</feature>
<keyword evidence="2 7" id="KW-0493">Microtubule</keyword>
<comment type="caution">
    <text evidence="11">The sequence shown here is derived from an EMBL/GenBank/DDBJ whole genome shotgun (WGS) entry which is preliminary data.</text>
</comment>
<dbReference type="PROSITE" id="PS50067">
    <property type="entry name" value="KINESIN_MOTOR_2"/>
    <property type="match status" value="1"/>
</dbReference>
<reference evidence="11 12" key="1">
    <citation type="submission" date="2023-08" db="EMBL/GenBank/DDBJ databases">
        <title>Black Yeasts Isolated from many extreme environments.</title>
        <authorList>
            <person name="Coleine C."/>
            <person name="Stajich J.E."/>
            <person name="Selbmann L."/>
        </authorList>
    </citation>
    <scope>NUCLEOTIDE SEQUENCE [LARGE SCALE GENOMIC DNA]</scope>
    <source>
        <strain evidence="11 12">CCFEE 5792</strain>
    </source>
</reference>
<evidence type="ECO:0000313" key="11">
    <source>
        <dbReference type="EMBL" id="KAK5051497.1"/>
    </source>
</evidence>
<dbReference type="SMART" id="SM00129">
    <property type="entry name" value="KISc"/>
    <property type="match status" value="1"/>
</dbReference>
<evidence type="ECO:0000313" key="12">
    <source>
        <dbReference type="Proteomes" id="UP001358417"/>
    </source>
</evidence>
<dbReference type="InterPro" id="IPR027640">
    <property type="entry name" value="Kinesin-like_fam"/>
</dbReference>
<dbReference type="InterPro" id="IPR001752">
    <property type="entry name" value="Kinesin_motor_dom"/>
</dbReference>
<feature type="domain" description="Kinesin motor" evidence="10">
    <location>
        <begin position="570"/>
        <end position="927"/>
    </location>
</feature>
<dbReference type="Proteomes" id="UP001358417">
    <property type="component" value="Unassembled WGS sequence"/>
</dbReference>
<evidence type="ECO:0000256" key="2">
    <source>
        <dbReference type="ARBA" id="ARBA00022701"/>
    </source>
</evidence>
<dbReference type="GO" id="GO:0007018">
    <property type="term" value="P:microtubule-based movement"/>
    <property type="evidence" value="ECO:0007669"/>
    <property type="project" value="InterPro"/>
</dbReference>
<feature type="compositionally biased region" description="Polar residues" evidence="9">
    <location>
        <begin position="1"/>
        <end position="12"/>
    </location>
</feature>
<evidence type="ECO:0000256" key="8">
    <source>
        <dbReference type="SAM" id="Coils"/>
    </source>
</evidence>